<dbReference type="RefSeq" id="WP_244748638.1">
    <property type="nucleotide sequence ID" value="NZ_AP024145.1"/>
</dbReference>
<dbReference type="InterPro" id="IPR000835">
    <property type="entry name" value="HTH_MarR-typ"/>
</dbReference>
<dbReference type="PROSITE" id="PS50995">
    <property type="entry name" value="HTH_MARR_2"/>
    <property type="match status" value="1"/>
</dbReference>
<feature type="domain" description="HTH marR-type" evidence="1">
    <location>
        <begin position="24"/>
        <end position="157"/>
    </location>
</feature>
<dbReference type="Proteomes" id="UP000663508">
    <property type="component" value="Chromosome"/>
</dbReference>
<dbReference type="PANTHER" id="PTHR33164">
    <property type="entry name" value="TRANSCRIPTIONAL REGULATOR, MARR FAMILY"/>
    <property type="match status" value="1"/>
</dbReference>
<dbReference type="GO" id="GO:0006950">
    <property type="term" value="P:response to stress"/>
    <property type="evidence" value="ECO:0007669"/>
    <property type="project" value="TreeGrafter"/>
</dbReference>
<dbReference type="SMART" id="SM00347">
    <property type="entry name" value="HTH_MARR"/>
    <property type="match status" value="1"/>
</dbReference>
<dbReference type="InterPro" id="IPR036388">
    <property type="entry name" value="WH-like_DNA-bd_sf"/>
</dbReference>
<evidence type="ECO:0000259" key="1">
    <source>
        <dbReference type="PROSITE" id="PS50995"/>
    </source>
</evidence>
<sequence length="180" mass="19302">MPEQITPPASSRPGSAPDSGRCALTELTLAVFRLNGDLLTAGDALVDDLGLTSARWQVLGAVALSPVPLPVAHIARNMGLTRQAVQRVVDDLHGVGFVRIDPNPHHRRAHLVALTGPGETAYRHAIARKDVWFDDLCAGLDPQAIAAAAALLREIQRRIGETAQDDRSIPPKPMRGRDVP</sequence>
<dbReference type="GO" id="GO:0003700">
    <property type="term" value="F:DNA-binding transcription factor activity"/>
    <property type="evidence" value="ECO:0007669"/>
    <property type="project" value="InterPro"/>
</dbReference>
<dbReference type="Gene3D" id="1.10.10.10">
    <property type="entry name" value="Winged helix-like DNA-binding domain superfamily/Winged helix DNA-binding domain"/>
    <property type="match status" value="1"/>
</dbReference>
<accession>A0A8H9C895</accession>
<dbReference type="EMBL" id="AP024145">
    <property type="protein sequence ID" value="BCM85788.1"/>
    <property type="molecule type" value="Genomic_DNA"/>
</dbReference>
<gene>
    <name evidence="2" type="ORF">mvi_42490</name>
</gene>
<organism evidence="2 3">
    <name type="scientific">Methylobacterium indicum</name>
    <dbReference type="NCBI Taxonomy" id="1775910"/>
    <lineage>
        <taxon>Bacteria</taxon>
        <taxon>Pseudomonadati</taxon>
        <taxon>Pseudomonadota</taxon>
        <taxon>Alphaproteobacteria</taxon>
        <taxon>Hyphomicrobiales</taxon>
        <taxon>Methylobacteriaceae</taxon>
        <taxon>Methylobacterium</taxon>
    </lineage>
</organism>
<proteinExistence type="predicted"/>
<dbReference type="AlphaFoldDB" id="A0A8H9C895"/>
<protein>
    <recommendedName>
        <fullName evidence="1">HTH marR-type domain-containing protein</fullName>
    </recommendedName>
</protein>
<dbReference type="Pfam" id="PF12802">
    <property type="entry name" value="MarR_2"/>
    <property type="match status" value="1"/>
</dbReference>
<dbReference type="SUPFAM" id="SSF46785">
    <property type="entry name" value="Winged helix' DNA-binding domain"/>
    <property type="match status" value="1"/>
</dbReference>
<dbReference type="PANTHER" id="PTHR33164:SF43">
    <property type="entry name" value="HTH-TYPE TRANSCRIPTIONAL REPRESSOR YETL"/>
    <property type="match status" value="1"/>
</dbReference>
<dbReference type="InterPro" id="IPR036390">
    <property type="entry name" value="WH_DNA-bd_sf"/>
</dbReference>
<dbReference type="InterPro" id="IPR039422">
    <property type="entry name" value="MarR/SlyA-like"/>
</dbReference>
<reference evidence="2" key="1">
    <citation type="submission" date="2020-11" db="EMBL/GenBank/DDBJ databases">
        <title>Complete genome sequence of a novel pathogenic Methylobacterium strain isolated from rice in Vietnam.</title>
        <authorList>
            <person name="Lai K."/>
            <person name="Okazaki S."/>
            <person name="Higashi K."/>
            <person name="Mori H."/>
            <person name="Toyoda A."/>
            <person name="Kurokawa K."/>
        </authorList>
    </citation>
    <scope>NUCLEOTIDE SEQUENCE</scope>
    <source>
        <strain evidence="2">VL1</strain>
    </source>
</reference>
<dbReference type="KEGG" id="mind:mvi_42490"/>
<name>A0A8H9C895_9HYPH</name>
<evidence type="ECO:0000313" key="2">
    <source>
        <dbReference type="EMBL" id="BCM85788.1"/>
    </source>
</evidence>
<evidence type="ECO:0000313" key="3">
    <source>
        <dbReference type="Proteomes" id="UP000663508"/>
    </source>
</evidence>